<evidence type="ECO:0000259" key="1">
    <source>
        <dbReference type="Pfam" id="PF18036"/>
    </source>
</evidence>
<protein>
    <recommendedName>
        <fullName evidence="1">SNRNP25 ubiquitin-like domain-containing protein</fullName>
    </recommendedName>
</protein>
<reference evidence="2 3" key="1">
    <citation type="journal article" date="2014" name="Genome Biol.">
        <title>Transcriptome and methylome profiling reveals relics of genome dominance in the mesopolyploid Brassica oleracea.</title>
        <authorList>
            <person name="Parkin I.A."/>
            <person name="Koh C."/>
            <person name="Tang H."/>
            <person name="Robinson S.J."/>
            <person name="Kagale S."/>
            <person name="Clarke W.E."/>
            <person name="Town C.D."/>
            <person name="Nixon J."/>
            <person name="Krishnakumar V."/>
            <person name="Bidwell S.L."/>
            <person name="Denoeud F."/>
            <person name="Belcram H."/>
            <person name="Links M.G."/>
            <person name="Just J."/>
            <person name="Clarke C."/>
            <person name="Bender T."/>
            <person name="Huebert T."/>
            <person name="Mason A.S."/>
            <person name="Pires J.C."/>
            <person name="Barker G."/>
            <person name="Moore J."/>
            <person name="Walley P.G."/>
            <person name="Manoli S."/>
            <person name="Batley J."/>
            <person name="Edwards D."/>
            <person name="Nelson M.N."/>
            <person name="Wang X."/>
            <person name="Paterson A.H."/>
            <person name="King G."/>
            <person name="Bancroft I."/>
            <person name="Chalhoub B."/>
            <person name="Sharpe A.G."/>
        </authorList>
    </citation>
    <scope>NUCLEOTIDE SEQUENCE</scope>
    <source>
        <strain evidence="2 3">cv. TO1000</strain>
    </source>
</reference>
<proteinExistence type="predicted"/>
<sequence length="208" mass="23330">MGSFRRRTFSYDKLPTGPIRLSVLKLDGTSFDVNVTSSATVRDLKLAIETAFSHVPKKGPSKISWSHVWGHFCLCYGGQKLVTDTECIGSYGMKDGDEVRFKNHVSGNAVLSKGYSRKSKQNNLERVGPKNEAEEVNRVEEIDHGSWDDLEKGSLVRYEDGDMEASPEDNRTSLTTVHGCCFAFGLKELLGFGNDKSYYSLRDTWRDD</sequence>
<dbReference type="Proteomes" id="UP000032141">
    <property type="component" value="Chromosome C2"/>
</dbReference>
<dbReference type="eggNOG" id="ENOG502R6MZ">
    <property type="taxonomic scope" value="Eukaryota"/>
</dbReference>
<dbReference type="InterPro" id="IPR029071">
    <property type="entry name" value="Ubiquitin-like_domsf"/>
</dbReference>
<name>A0A0D3AXN8_BRAOL</name>
<dbReference type="Gramene" id="Bo2g158720.1">
    <property type="protein sequence ID" value="Bo2g158720.1"/>
    <property type="gene ID" value="Bo2g158720"/>
</dbReference>
<dbReference type="RefSeq" id="XP_013615967.1">
    <property type="nucleotide sequence ID" value="XM_013760513.1"/>
</dbReference>
<dbReference type="AlphaFoldDB" id="A0A0D3AXN8"/>
<dbReference type="PANTHER" id="PTHR14942:SF2">
    <property type="entry name" value="UBIQUITIN-LIKE SUPERFAMILY PROTEIN"/>
    <property type="match status" value="1"/>
</dbReference>
<accession>A0A0D3AXN8</accession>
<dbReference type="InterPro" id="IPR040610">
    <property type="entry name" value="SNRNP25_ubiquitin"/>
</dbReference>
<dbReference type="SUPFAM" id="SSF54236">
    <property type="entry name" value="Ubiquitin-like"/>
    <property type="match status" value="1"/>
</dbReference>
<dbReference type="HOGENOM" id="CLU_1322519_0_0_1"/>
<dbReference type="OrthoDB" id="72819at2759"/>
<dbReference type="GO" id="GO:0000398">
    <property type="term" value="P:mRNA splicing, via spliceosome"/>
    <property type="evidence" value="ECO:0007669"/>
    <property type="project" value="InterPro"/>
</dbReference>
<reference evidence="2" key="2">
    <citation type="submission" date="2015-03" db="UniProtKB">
        <authorList>
            <consortium name="EnsemblPlants"/>
        </authorList>
    </citation>
    <scope>IDENTIFICATION</scope>
</reference>
<dbReference type="InterPro" id="IPR039690">
    <property type="entry name" value="SNRNP25"/>
</dbReference>
<evidence type="ECO:0000313" key="2">
    <source>
        <dbReference type="EnsemblPlants" id="Bo2g158720.1"/>
    </source>
</evidence>
<dbReference type="SMR" id="A0A0D3AXN8"/>
<dbReference type="OMA" id="FSISWTH"/>
<dbReference type="EnsemblPlants" id="Bo2g158720.1">
    <property type="protein sequence ID" value="Bo2g158720.1"/>
    <property type="gene ID" value="Bo2g158720"/>
</dbReference>
<dbReference type="STRING" id="109376.A0A0D3AXN8"/>
<dbReference type="KEGG" id="boe:106322482"/>
<dbReference type="Gene3D" id="3.10.20.90">
    <property type="entry name" value="Phosphatidylinositol 3-kinase Catalytic Subunit, Chain A, domain 1"/>
    <property type="match status" value="1"/>
</dbReference>
<dbReference type="Pfam" id="PF18036">
    <property type="entry name" value="Ubiquitin_4"/>
    <property type="match status" value="1"/>
</dbReference>
<dbReference type="CDD" id="cd17058">
    <property type="entry name" value="Ubl_SNRNP25"/>
    <property type="match status" value="1"/>
</dbReference>
<dbReference type="GeneID" id="106322482"/>
<organism evidence="2 3">
    <name type="scientific">Brassica oleracea var. oleracea</name>
    <dbReference type="NCBI Taxonomy" id="109376"/>
    <lineage>
        <taxon>Eukaryota</taxon>
        <taxon>Viridiplantae</taxon>
        <taxon>Streptophyta</taxon>
        <taxon>Embryophyta</taxon>
        <taxon>Tracheophyta</taxon>
        <taxon>Spermatophyta</taxon>
        <taxon>Magnoliopsida</taxon>
        <taxon>eudicotyledons</taxon>
        <taxon>Gunneridae</taxon>
        <taxon>Pentapetalae</taxon>
        <taxon>rosids</taxon>
        <taxon>malvids</taxon>
        <taxon>Brassicales</taxon>
        <taxon>Brassicaceae</taxon>
        <taxon>Brassiceae</taxon>
        <taxon>Brassica</taxon>
    </lineage>
</organism>
<feature type="domain" description="SNRNP25 ubiquitin-like" evidence="1">
    <location>
        <begin position="19"/>
        <end position="105"/>
    </location>
</feature>
<evidence type="ECO:0000313" key="3">
    <source>
        <dbReference type="Proteomes" id="UP000032141"/>
    </source>
</evidence>
<dbReference type="PANTHER" id="PTHR14942">
    <property type="entry name" value="U11/U12 SMALL NUCLEAR RIBONUCLEOPROTEIN 25 KDA PROTEIN"/>
    <property type="match status" value="1"/>
</dbReference>
<keyword evidence="3" id="KW-1185">Reference proteome</keyword>
<dbReference type="RefSeq" id="XP_013615968.1">
    <property type="nucleotide sequence ID" value="XM_013760514.1"/>
</dbReference>